<keyword evidence="2" id="KW-1185">Reference proteome</keyword>
<evidence type="ECO:0000313" key="1">
    <source>
        <dbReference type="EMBL" id="NGN42385.1"/>
    </source>
</evidence>
<comment type="caution">
    <text evidence="1">The sequence shown here is derived from an EMBL/GenBank/DDBJ whole genome shotgun (WGS) entry which is preliminary data.</text>
</comment>
<reference evidence="1 2" key="1">
    <citation type="submission" date="2020-02" db="EMBL/GenBank/DDBJ databases">
        <title>Genome sequence of the type strain CGMCC 1.15528 of Mesorhizobium zhangyense.</title>
        <authorList>
            <person name="Gao J."/>
            <person name="Sun J."/>
        </authorList>
    </citation>
    <scope>NUCLEOTIDE SEQUENCE [LARGE SCALE GENOMIC DNA]</scope>
    <source>
        <strain evidence="1 2">CGMCC 1.15528</strain>
    </source>
</reference>
<dbReference type="RefSeq" id="WP_165118668.1">
    <property type="nucleotide sequence ID" value="NZ_JAAKZG010000005.1"/>
</dbReference>
<sequence length="108" mass="11604">MEHIAALLLIIGCSGDLKQCTEMPAPVTIFETAEECQSVLPMALRDAKGKHTRTFATCVPVDPAMEEEDAELTWDVLPSGKLVAEIGAPNVVVASNPARSDKNSVRQQ</sequence>
<dbReference type="AlphaFoldDB" id="A0A7C9V6Y0"/>
<accession>A0A7C9V6Y0</accession>
<dbReference type="EMBL" id="JAAKZG010000005">
    <property type="protein sequence ID" value="NGN42385.1"/>
    <property type="molecule type" value="Genomic_DNA"/>
</dbReference>
<protein>
    <submittedName>
        <fullName evidence="1">Uncharacterized protein</fullName>
    </submittedName>
</protein>
<proteinExistence type="predicted"/>
<name>A0A7C9V6Y0_9HYPH</name>
<organism evidence="1 2">
    <name type="scientific">Mesorhizobium zhangyense</name>
    <dbReference type="NCBI Taxonomy" id="1776730"/>
    <lineage>
        <taxon>Bacteria</taxon>
        <taxon>Pseudomonadati</taxon>
        <taxon>Pseudomonadota</taxon>
        <taxon>Alphaproteobacteria</taxon>
        <taxon>Hyphomicrobiales</taxon>
        <taxon>Phyllobacteriaceae</taxon>
        <taxon>Mesorhizobium</taxon>
    </lineage>
</organism>
<dbReference type="Proteomes" id="UP000481252">
    <property type="component" value="Unassembled WGS sequence"/>
</dbReference>
<gene>
    <name evidence="1" type="ORF">G6N74_15050</name>
</gene>
<evidence type="ECO:0000313" key="2">
    <source>
        <dbReference type="Proteomes" id="UP000481252"/>
    </source>
</evidence>